<keyword evidence="3" id="KW-0347">Helicase</keyword>
<protein>
    <recommendedName>
        <fullName evidence="5">DNA replication helicase domain-containing protein</fullName>
    </recommendedName>
</protein>
<feature type="domain" description="DNA replication helicase" evidence="5">
    <location>
        <begin position="4"/>
        <end position="59"/>
    </location>
</feature>
<evidence type="ECO:0000256" key="3">
    <source>
        <dbReference type="ARBA" id="ARBA00022806"/>
    </source>
</evidence>
<dbReference type="Pfam" id="PF02689">
    <property type="entry name" value="Herpes_Helicase"/>
    <property type="match status" value="1"/>
</dbReference>
<keyword evidence="2" id="KW-0378">Hydrolase</keyword>
<dbReference type="RefSeq" id="XP_005793638.1">
    <property type="nucleotide sequence ID" value="XM_005793581.1"/>
</dbReference>
<dbReference type="STRING" id="2903.R1G5U6"/>
<dbReference type="PaxDb" id="2903-EOD41209"/>
<organism evidence="6 7">
    <name type="scientific">Emiliania huxleyi (strain CCMP1516)</name>
    <dbReference type="NCBI Taxonomy" id="280463"/>
    <lineage>
        <taxon>Eukaryota</taxon>
        <taxon>Haptista</taxon>
        <taxon>Haptophyta</taxon>
        <taxon>Prymnesiophyceae</taxon>
        <taxon>Isochrysidales</taxon>
        <taxon>Noelaerhabdaceae</taxon>
        <taxon>Emiliania</taxon>
    </lineage>
</organism>
<dbReference type="Gene3D" id="3.40.50.300">
    <property type="entry name" value="P-loop containing nucleotide triphosphate hydrolases"/>
    <property type="match status" value="1"/>
</dbReference>
<evidence type="ECO:0000259" key="5">
    <source>
        <dbReference type="Pfam" id="PF02689"/>
    </source>
</evidence>
<reference evidence="7" key="1">
    <citation type="journal article" date="2013" name="Nature">
        <title>Pan genome of the phytoplankton Emiliania underpins its global distribution.</title>
        <authorList>
            <person name="Read B.A."/>
            <person name="Kegel J."/>
            <person name="Klute M.J."/>
            <person name="Kuo A."/>
            <person name="Lefebvre S.C."/>
            <person name="Maumus F."/>
            <person name="Mayer C."/>
            <person name="Miller J."/>
            <person name="Monier A."/>
            <person name="Salamov A."/>
            <person name="Young J."/>
            <person name="Aguilar M."/>
            <person name="Claverie J.M."/>
            <person name="Frickenhaus S."/>
            <person name="Gonzalez K."/>
            <person name="Herman E.K."/>
            <person name="Lin Y.C."/>
            <person name="Napier J."/>
            <person name="Ogata H."/>
            <person name="Sarno A.F."/>
            <person name="Shmutz J."/>
            <person name="Schroeder D."/>
            <person name="de Vargas C."/>
            <person name="Verret F."/>
            <person name="von Dassow P."/>
            <person name="Valentin K."/>
            <person name="Van de Peer Y."/>
            <person name="Wheeler G."/>
            <person name="Dacks J.B."/>
            <person name="Delwiche C.F."/>
            <person name="Dyhrman S.T."/>
            <person name="Glockner G."/>
            <person name="John U."/>
            <person name="Richards T."/>
            <person name="Worden A.Z."/>
            <person name="Zhang X."/>
            <person name="Grigoriev I.V."/>
            <person name="Allen A.E."/>
            <person name="Bidle K."/>
            <person name="Borodovsky M."/>
            <person name="Bowler C."/>
            <person name="Brownlee C."/>
            <person name="Cock J.M."/>
            <person name="Elias M."/>
            <person name="Gladyshev V.N."/>
            <person name="Groth M."/>
            <person name="Guda C."/>
            <person name="Hadaegh A."/>
            <person name="Iglesias-Rodriguez M.D."/>
            <person name="Jenkins J."/>
            <person name="Jones B.M."/>
            <person name="Lawson T."/>
            <person name="Leese F."/>
            <person name="Lindquist E."/>
            <person name="Lobanov A."/>
            <person name="Lomsadze A."/>
            <person name="Malik S.B."/>
            <person name="Marsh M.E."/>
            <person name="Mackinder L."/>
            <person name="Mock T."/>
            <person name="Mueller-Roeber B."/>
            <person name="Pagarete A."/>
            <person name="Parker M."/>
            <person name="Probert I."/>
            <person name="Quesneville H."/>
            <person name="Raines C."/>
            <person name="Rensing S.A."/>
            <person name="Riano-Pachon D.M."/>
            <person name="Richier S."/>
            <person name="Rokitta S."/>
            <person name="Shiraiwa Y."/>
            <person name="Soanes D.M."/>
            <person name="van der Giezen M."/>
            <person name="Wahlund T.M."/>
            <person name="Williams B."/>
            <person name="Wilson W."/>
            <person name="Wolfe G."/>
            <person name="Wurch L.L."/>
        </authorList>
    </citation>
    <scope>NUCLEOTIDE SEQUENCE</scope>
</reference>
<reference evidence="6" key="2">
    <citation type="submission" date="2024-10" db="UniProtKB">
        <authorList>
            <consortium name="EnsemblProtists"/>
        </authorList>
    </citation>
    <scope>IDENTIFICATION</scope>
</reference>
<evidence type="ECO:0000313" key="6">
    <source>
        <dbReference type="EnsemblProtists" id="EOD41209"/>
    </source>
</evidence>
<dbReference type="EnsemblProtists" id="EOD41209">
    <property type="protein sequence ID" value="EOD41209"/>
    <property type="gene ID" value="EMIHUDRAFT_351228"/>
</dbReference>
<evidence type="ECO:0000313" key="7">
    <source>
        <dbReference type="Proteomes" id="UP000013827"/>
    </source>
</evidence>
<proteinExistence type="predicted"/>
<sequence length="63" mass="6964">VRAAFAMTINKSQGQSLRCVGVYLAQPCFSHGQLYVAISRVGHPDHLCFALLPTNGEYRTRNV</sequence>
<dbReference type="SUPFAM" id="SSF52540">
    <property type="entry name" value="P-loop containing nucleoside triphosphate hydrolases"/>
    <property type="match status" value="1"/>
</dbReference>
<name>A0A0D3KZM4_EMIH1</name>
<dbReference type="GO" id="GO:0004386">
    <property type="term" value="F:helicase activity"/>
    <property type="evidence" value="ECO:0007669"/>
    <property type="project" value="UniProtKB-KW"/>
</dbReference>
<dbReference type="eggNOG" id="KOG0987">
    <property type="taxonomic scope" value="Eukaryota"/>
</dbReference>
<dbReference type="KEGG" id="ehx:EMIHUDRAFT_351228"/>
<evidence type="ECO:0000256" key="2">
    <source>
        <dbReference type="ARBA" id="ARBA00022801"/>
    </source>
</evidence>
<evidence type="ECO:0000256" key="1">
    <source>
        <dbReference type="ARBA" id="ARBA00022741"/>
    </source>
</evidence>
<keyword evidence="4" id="KW-0067">ATP-binding</keyword>
<evidence type="ECO:0000256" key="4">
    <source>
        <dbReference type="ARBA" id="ARBA00022840"/>
    </source>
</evidence>
<dbReference type="InterPro" id="IPR003840">
    <property type="entry name" value="DNA_helicase_dom"/>
</dbReference>
<dbReference type="GeneID" id="17286479"/>
<dbReference type="GO" id="GO:0005524">
    <property type="term" value="F:ATP binding"/>
    <property type="evidence" value="ECO:0007669"/>
    <property type="project" value="UniProtKB-KW"/>
</dbReference>
<accession>A0A0D3KZM4</accession>
<dbReference type="InterPro" id="IPR027417">
    <property type="entry name" value="P-loop_NTPase"/>
</dbReference>
<dbReference type="GO" id="GO:0016787">
    <property type="term" value="F:hydrolase activity"/>
    <property type="evidence" value="ECO:0007669"/>
    <property type="project" value="UniProtKB-KW"/>
</dbReference>
<dbReference type="CDD" id="cd18809">
    <property type="entry name" value="SF1_C_RecD"/>
    <property type="match status" value="1"/>
</dbReference>
<dbReference type="Proteomes" id="UP000013827">
    <property type="component" value="Unassembled WGS sequence"/>
</dbReference>
<keyword evidence="7" id="KW-1185">Reference proteome</keyword>
<dbReference type="AlphaFoldDB" id="A0A0D3KZM4"/>
<dbReference type="HOGENOM" id="CLU_001324_11_0_1"/>
<keyword evidence="1" id="KW-0547">Nucleotide-binding</keyword>